<organism evidence="15 16">
    <name type="scientific">Anaeromyxobacter oryzae</name>
    <dbReference type="NCBI Taxonomy" id="2918170"/>
    <lineage>
        <taxon>Bacteria</taxon>
        <taxon>Pseudomonadati</taxon>
        <taxon>Myxococcota</taxon>
        <taxon>Myxococcia</taxon>
        <taxon>Myxococcales</taxon>
        <taxon>Cystobacterineae</taxon>
        <taxon>Anaeromyxobacteraceae</taxon>
        <taxon>Anaeromyxobacter</taxon>
    </lineage>
</organism>
<comment type="similarity">
    <text evidence="3">Belongs to the formate dehydrogenase gamma subunit family.</text>
</comment>
<evidence type="ECO:0000256" key="6">
    <source>
        <dbReference type="ARBA" id="ARBA00022617"/>
    </source>
</evidence>
<keyword evidence="7 13" id="KW-0812">Transmembrane</keyword>
<name>A0ABM7WT67_9BACT</name>
<evidence type="ECO:0000256" key="13">
    <source>
        <dbReference type="SAM" id="Phobius"/>
    </source>
</evidence>
<accession>A0ABM7WT67</accession>
<evidence type="ECO:0000256" key="9">
    <source>
        <dbReference type="ARBA" id="ARBA00022982"/>
    </source>
</evidence>
<keyword evidence="6" id="KW-0349">Heme</keyword>
<dbReference type="NCBIfam" id="TIGR01583">
    <property type="entry name" value="formate-DH-gamm"/>
    <property type="match status" value="1"/>
</dbReference>
<evidence type="ECO:0000256" key="1">
    <source>
        <dbReference type="ARBA" id="ARBA00001971"/>
    </source>
</evidence>
<evidence type="ECO:0000259" key="14">
    <source>
        <dbReference type="Pfam" id="PF01292"/>
    </source>
</evidence>
<dbReference type="InterPro" id="IPR011577">
    <property type="entry name" value="Cyt_b561_bac/Ni-Hgenase"/>
</dbReference>
<dbReference type="InterPro" id="IPR006471">
    <property type="entry name" value="Formate_DH_gsu"/>
</dbReference>
<keyword evidence="5" id="KW-1003">Cell membrane</keyword>
<keyword evidence="12 13" id="KW-0472">Membrane</keyword>
<feature type="transmembrane region" description="Helical" evidence="13">
    <location>
        <begin position="123"/>
        <end position="146"/>
    </location>
</feature>
<dbReference type="InterPro" id="IPR051817">
    <property type="entry name" value="FDH_cytochrome_b556_subunit"/>
</dbReference>
<evidence type="ECO:0000256" key="5">
    <source>
        <dbReference type="ARBA" id="ARBA00022475"/>
    </source>
</evidence>
<dbReference type="EMBL" id="AP025591">
    <property type="protein sequence ID" value="BDG02668.1"/>
    <property type="molecule type" value="Genomic_DNA"/>
</dbReference>
<feature type="transmembrane region" description="Helical" evidence="13">
    <location>
        <begin position="55"/>
        <end position="78"/>
    </location>
</feature>
<feature type="transmembrane region" description="Helical" evidence="13">
    <location>
        <begin position="158"/>
        <end position="183"/>
    </location>
</feature>
<dbReference type="RefSeq" id="WP_248360356.1">
    <property type="nucleotide sequence ID" value="NZ_AP025591.1"/>
</dbReference>
<dbReference type="InterPro" id="IPR016174">
    <property type="entry name" value="Di-haem_cyt_TM"/>
</dbReference>
<sequence>MMPAITKPPTPRPDLVPRYSTAERLTHWAVALAYVALFLSGLALFHPFFFWTSALFGGAAFMRVLHPFLGVALVVLFYPYALRLWKDNVLLPSDRKWLGSMFAYMNKRGETFVEGKYNAGQKLMYWSMVIVIAVLALSGIALWRPFFSSSFSAGTKQLAAVVHAFLAFVMFVGIGVHVYAAYWTKGSMRAMTRGSVTRSWARFHHPGWAAKTLGRQERP</sequence>
<feature type="transmembrane region" description="Helical" evidence="13">
    <location>
        <begin position="28"/>
        <end position="49"/>
    </location>
</feature>
<reference evidence="16" key="1">
    <citation type="journal article" date="2022" name="Int. J. Syst. Evol. Microbiol.">
        <title>Anaeromyxobacter oryzae sp. nov., Anaeromyxobacter diazotrophicus sp. nov. and Anaeromyxobacter paludicola sp. nov., isolated from paddy soils.</title>
        <authorList>
            <person name="Itoh H."/>
            <person name="Xu Z."/>
            <person name="Mise K."/>
            <person name="Masuda Y."/>
            <person name="Ushijima N."/>
            <person name="Hayakawa C."/>
            <person name="Shiratori Y."/>
            <person name="Senoo K."/>
        </authorList>
    </citation>
    <scope>NUCLEOTIDE SEQUENCE [LARGE SCALE GENOMIC DNA]</scope>
    <source>
        <strain evidence="16">Red232</strain>
    </source>
</reference>
<comment type="subcellular location">
    <subcellularLocation>
        <location evidence="2">Cell membrane</location>
        <topology evidence="2">Multi-pass membrane protein</topology>
    </subcellularLocation>
</comment>
<evidence type="ECO:0000313" key="16">
    <source>
        <dbReference type="Proteomes" id="UP001162891"/>
    </source>
</evidence>
<protein>
    <submittedName>
        <fullName evidence="15">Formate dehydrogenase cytochrome b556 subunit</fullName>
    </submittedName>
</protein>
<evidence type="ECO:0000256" key="4">
    <source>
        <dbReference type="ARBA" id="ARBA00022448"/>
    </source>
</evidence>
<evidence type="ECO:0000313" key="15">
    <source>
        <dbReference type="EMBL" id="BDG02668.1"/>
    </source>
</evidence>
<keyword evidence="16" id="KW-1185">Reference proteome</keyword>
<dbReference type="Gene3D" id="1.20.950.20">
    <property type="entry name" value="Transmembrane di-heme cytochromes, Chain C"/>
    <property type="match status" value="1"/>
</dbReference>
<evidence type="ECO:0000256" key="12">
    <source>
        <dbReference type="ARBA" id="ARBA00023136"/>
    </source>
</evidence>
<keyword evidence="11" id="KW-0408">Iron</keyword>
<evidence type="ECO:0000256" key="7">
    <source>
        <dbReference type="ARBA" id="ARBA00022692"/>
    </source>
</evidence>
<dbReference type="PANTHER" id="PTHR30074:SF5">
    <property type="entry name" value="FORMATE DEHYDROGENASE, NITRATE-INDUCIBLE, CYTOCHROME B556(FDN) SUBUNIT"/>
    <property type="match status" value="1"/>
</dbReference>
<dbReference type="Pfam" id="PF01292">
    <property type="entry name" value="Ni_hydr_CYTB"/>
    <property type="match status" value="1"/>
</dbReference>
<evidence type="ECO:0000256" key="3">
    <source>
        <dbReference type="ARBA" id="ARBA00010747"/>
    </source>
</evidence>
<evidence type="ECO:0000256" key="11">
    <source>
        <dbReference type="ARBA" id="ARBA00023004"/>
    </source>
</evidence>
<keyword evidence="9" id="KW-0249">Electron transport</keyword>
<evidence type="ECO:0000256" key="10">
    <source>
        <dbReference type="ARBA" id="ARBA00022989"/>
    </source>
</evidence>
<dbReference type="SUPFAM" id="SSF81342">
    <property type="entry name" value="Transmembrane di-heme cytochromes"/>
    <property type="match status" value="1"/>
</dbReference>
<dbReference type="Proteomes" id="UP001162891">
    <property type="component" value="Chromosome"/>
</dbReference>
<dbReference type="PANTHER" id="PTHR30074">
    <property type="entry name" value="FORMATE DEHYDROGENASE, NITRATE-INDUCIBLE, CYTOCHROME B556 FDN SUBUNIT"/>
    <property type="match status" value="1"/>
</dbReference>
<feature type="domain" description="Cytochrome b561 bacterial/Ni-hydrogenase" evidence="14">
    <location>
        <begin position="18"/>
        <end position="194"/>
    </location>
</feature>
<keyword evidence="4" id="KW-0813">Transport</keyword>
<keyword evidence="8" id="KW-0479">Metal-binding</keyword>
<evidence type="ECO:0000256" key="2">
    <source>
        <dbReference type="ARBA" id="ARBA00004651"/>
    </source>
</evidence>
<evidence type="ECO:0000256" key="8">
    <source>
        <dbReference type="ARBA" id="ARBA00022723"/>
    </source>
</evidence>
<proteinExistence type="inferred from homology"/>
<comment type="cofactor">
    <cofactor evidence="1">
        <name>heme</name>
        <dbReference type="ChEBI" id="CHEBI:30413"/>
    </cofactor>
</comment>
<gene>
    <name evidence="15" type="primary">fdoI</name>
    <name evidence="15" type="ORF">AMOR_16640</name>
</gene>
<keyword evidence="10 13" id="KW-1133">Transmembrane helix</keyword>